<dbReference type="Proteomes" id="UP000265120">
    <property type="component" value="Chromosome 6"/>
</dbReference>
<keyword evidence="2" id="KW-0285">Flavoprotein</keyword>
<reference evidence="8 9" key="1">
    <citation type="journal article" date="2014" name="Nat. Genet.">
        <title>Whole-genome sequence of a flatfish provides insights into ZW sex chromosome evolution and adaptation to a benthic lifestyle.</title>
        <authorList>
            <person name="Chen S."/>
            <person name="Zhang G."/>
            <person name="Shao C."/>
            <person name="Huang Q."/>
            <person name="Liu G."/>
            <person name="Zhang P."/>
            <person name="Song W."/>
            <person name="An N."/>
            <person name="Chalopin D."/>
            <person name="Volff J.N."/>
            <person name="Hong Y."/>
            <person name="Li Q."/>
            <person name="Sha Z."/>
            <person name="Zhou H."/>
            <person name="Xie M."/>
            <person name="Yu Q."/>
            <person name="Liu Y."/>
            <person name="Xiang H."/>
            <person name="Wang N."/>
            <person name="Wu K."/>
            <person name="Yang C."/>
            <person name="Zhou Q."/>
            <person name="Liao X."/>
            <person name="Yang L."/>
            <person name="Hu Q."/>
            <person name="Zhang J."/>
            <person name="Meng L."/>
            <person name="Jin L."/>
            <person name="Tian Y."/>
            <person name="Lian J."/>
            <person name="Yang J."/>
            <person name="Miao G."/>
            <person name="Liu S."/>
            <person name="Liang Z."/>
            <person name="Yan F."/>
            <person name="Li Y."/>
            <person name="Sun B."/>
            <person name="Zhang H."/>
            <person name="Zhang J."/>
            <person name="Zhu Y."/>
            <person name="Du M."/>
            <person name="Zhao Y."/>
            <person name="Schartl M."/>
            <person name="Tang Q."/>
            <person name="Wang J."/>
        </authorList>
    </citation>
    <scope>NUCLEOTIDE SEQUENCE</scope>
</reference>
<dbReference type="Gene3D" id="3.20.20.70">
    <property type="entry name" value="Aldolase class I"/>
    <property type="match status" value="1"/>
</dbReference>
<evidence type="ECO:0000256" key="4">
    <source>
        <dbReference type="ARBA" id="ARBA00022694"/>
    </source>
</evidence>
<evidence type="ECO:0000256" key="1">
    <source>
        <dbReference type="ARBA" id="ARBA00001917"/>
    </source>
</evidence>
<dbReference type="Ensembl" id="ENSCSET00000034256.1">
    <property type="protein sequence ID" value="ENSCSEP00000033821.1"/>
    <property type="gene ID" value="ENSCSEG00000021697.1"/>
</dbReference>
<dbReference type="SUPFAM" id="SSF51395">
    <property type="entry name" value="FMN-linked oxidoreductases"/>
    <property type="match status" value="1"/>
</dbReference>
<dbReference type="InterPro" id="IPR035587">
    <property type="entry name" value="DUS-like_FMN-bd"/>
</dbReference>
<dbReference type="InterPro" id="IPR013785">
    <property type="entry name" value="Aldolase_TIM"/>
</dbReference>
<dbReference type="InterPro" id="IPR018517">
    <property type="entry name" value="tRNA_hU_synthase_CS"/>
</dbReference>
<name>A0A3P8X686_CYNSE</name>
<accession>A0A3P8X686</accession>
<dbReference type="InParanoid" id="A0A3P8X686"/>
<dbReference type="GeneTree" id="ENSGT00550000075019"/>
<dbReference type="PANTHER" id="PTHR45936:SF1">
    <property type="entry name" value="TRNA-DIHYDROURIDINE(20) SYNTHASE [NAD(P)+]-LIKE"/>
    <property type="match status" value="1"/>
</dbReference>
<reference evidence="8" key="2">
    <citation type="submission" date="2025-08" db="UniProtKB">
        <authorList>
            <consortium name="Ensembl"/>
        </authorList>
    </citation>
    <scope>IDENTIFICATION</scope>
</reference>
<dbReference type="OMA" id="GPIRTNS"/>
<dbReference type="GO" id="GO:0000049">
    <property type="term" value="F:tRNA binding"/>
    <property type="evidence" value="ECO:0007669"/>
    <property type="project" value="InterPro"/>
</dbReference>
<keyword evidence="4" id="KW-0819">tRNA processing</keyword>
<dbReference type="STRING" id="244447.ENSCSEP00000033821"/>
<dbReference type="FunCoup" id="A0A3P8X686">
    <property type="interactions" value="1429"/>
</dbReference>
<organism evidence="8 9">
    <name type="scientific">Cynoglossus semilaevis</name>
    <name type="common">Tongue sole</name>
    <dbReference type="NCBI Taxonomy" id="244447"/>
    <lineage>
        <taxon>Eukaryota</taxon>
        <taxon>Metazoa</taxon>
        <taxon>Chordata</taxon>
        <taxon>Craniata</taxon>
        <taxon>Vertebrata</taxon>
        <taxon>Euteleostomi</taxon>
        <taxon>Actinopterygii</taxon>
        <taxon>Neopterygii</taxon>
        <taxon>Teleostei</taxon>
        <taxon>Neoteleostei</taxon>
        <taxon>Acanthomorphata</taxon>
        <taxon>Carangaria</taxon>
        <taxon>Pleuronectiformes</taxon>
        <taxon>Pleuronectoidei</taxon>
        <taxon>Cynoglossidae</taxon>
        <taxon>Cynoglossinae</taxon>
        <taxon>Cynoglossus</taxon>
    </lineage>
</organism>
<dbReference type="GO" id="GO:0017150">
    <property type="term" value="F:tRNA dihydrouridine synthase activity"/>
    <property type="evidence" value="ECO:0007669"/>
    <property type="project" value="InterPro"/>
</dbReference>
<dbReference type="CDD" id="cd19871">
    <property type="entry name" value="DSRM_DUS2L"/>
    <property type="match status" value="1"/>
</dbReference>
<evidence type="ECO:0000256" key="3">
    <source>
        <dbReference type="ARBA" id="ARBA00022643"/>
    </source>
</evidence>
<keyword evidence="5" id="KW-0560">Oxidoreductase</keyword>
<keyword evidence="6" id="KW-0694">RNA-binding</keyword>
<evidence type="ECO:0000313" key="8">
    <source>
        <dbReference type="Ensembl" id="ENSCSEP00000033821.1"/>
    </source>
</evidence>
<dbReference type="PROSITE" id="PS50137">
    <property type="entry name" value="DS_RBD"/>
    <property type="match status" value="1"/>
</dbReference>
<evidence type="ECO:0000259" key="7">
    <source>
        <dbReference type="PROSITE" id="PS50137"/>
    </source>
</evidence>
<dbReference type="InterPro" id="IPR044463">
    <property type="entry name" value="DUS2_DSRM"/>
</dbReference>
<evidence type="ECO:0000256" key="5">
    <source>
        <dbReference type="ARBA" id="ARBA00023002"/>
    </source>
</evidence>
<dbReference type="SUPFAM" id="SSF54768">
    <property type="entry name" value="dsRNA-binding domain-like"/>
    <property type="match status" value="1"/>
</dbReference>
<reference evidence="8" key="3">
    <citation type="submission" date="2025-09" db="UniProtKB">
        <authorList>
            <consortium name="Ensembl"/>
        </authorList>
    </citation>
    <scope>IDENTIFICATION</scope>
</reference>
<evidence type="ECO:0000256" key="6">
    <source>
        <dbReference type="PROSITE-ProRule" id="PRU00266"/>
    </source>
</evidence>
<dbReference type="PANTHER" id="PTHR45936">
    <property type="entry name" value="TRNA-DIHYDROURIDINE(20) SYNTHASE [NAD(P)+]-LIKE"/>
    <property type="match status" value="1"/>
</dbReference>
<dbReference type="CDD" id="cd02801">
    <property type="entry name" value="DUS_like_FMN"/>
    <property type="match status" value="1"/>
</dbReference>
<feature type="domain" description="DRBM" evidence="7">
    <location>
        <begin position="369"/>
        <end position="436"/>
    </location>
</feature>
<keyword evidence="9" id="KW-1185">Reference proteome</keyword>
<comment type="cofactor">
    <cofactor evidence="1">
        <name>FMN</name>
        <dbReference type="ChEBI" id="CHEBI:58210"/>
    </cofactor>
</comment>
<keyword evidence="3" id="KW-0288">FMN</keyword>
<proteinExistence type="predicted"/>
<dbReference type="AlphaFoldDB" id="A0A3P8X686"/>
<sequence length="551" mass="61940">MAAVAAAERRLSFSNITALAPMVRVGTLPMRLLALDHGADVVYCEELIDIKMVQCQRVVNEVLQTVDFVAPDERVMFRTCEREKDRVVFQMGTADPDRALSVARLVEKDVAAVDVNMGCPKEYSTKGGMGAALLSNPDRIEAILTKLVNGVSIPVTCKIRILPSLQETISLVQRIEKTGVTAIGVHGRFKEERPRHPIHCDYIQAVAQAVSIPVIANGGSLDLVKTHADIAEFRRLTGASSVMLARAAMWNPSVFNSGGPLPVETVMEEYLKYAVQYDNHAFNTKYCLCQMLRDKVESPLGKRVQAAQTNAEISDAYGLSEFHQQIQEQLQSRRDALQGGDPSDCPVMDGDVTTMAVKFERRFYPPQITPKMCLLEWSRREKVEQPLYHTVQRSQDRSFQSTVTVAGKKYRSSQWEKSKKFAEQAAAIVCLRILGVPEGRVGEEDSGLVCKRKRERILNGATEKEQSKKRLIEMDVKQEAKNMETPVVPNGKHAEPGDVQQKTWKLLWFQMVNMHQVENQVTFLLSCRSSVRKSCCLNTNLQLLLFYHFFF</sequence>
<dbReference type="PROSITE" id="PS01136">
    <property type="entry name" value="UPF0034"/>
    <property type="match status" value="1"/>
</dbReference>
<evidence type="ECO:0000256" key="2">
    <source>
        <dbReference type="ARBA" id="ARBA00022630"/>
    </source>
</evidence>
<dbReference type="InterPro" id="IPR014720">
    <property type="entry name" value="dsRBD_dom"/>
</dbReference>
<dbReference type="SMART" id="SM00358">
    <property type="entry name" value="DSRM"/>
    <property type="match status" value="1"/>
</dbReference>
<protein>
    <submittedName>
        <fullName evidence="8">Dihydrouridine synthase 2</fullName>
    </submittedName>
</protein>
<dbReference type="Pfam" id="PF01207">
    <property type="entry name" value="Dus"/>
    <property type="match status" value="1"/>
</dbReference>
<dbReference type="GO" id="GO:0005737">
    <property type="term" value="C:cytoplasm"/>
    <property type="evidence" value="ECO:0007669"/>
    <property type="project" value="TreeGrafter"/>
</dbReference>
<dbReference type="Gene3D" id="3.30.160.20">
    <property type="match status" value="1"/>
</dbReference>
<dbReference type="GO" id="GO:0050660">
    <property type="term" value="F:flavin adenine dinucleotide binding"/>
    <property type="evidence" value="ECO:0007669"/>
    <property type="project" value="InterPro"/>
</dbReference>
<evidence type="ECO:0000313" key="9">
    <source>
        <dbReference type="Proteomes" id="UP000265120"/>
    </source>
</evidence>
<dbReference type="InterPro" id="IPR052582">
    <property type="entry name" value="tRNA-DUS-like"/>
</dbReference>
<dbReference type="Pfam" id="PF00035">
    <property type="entry name" value="dsrm"/>
    <property type="match status" value="1"/>
</dbReference>